<comment type="caution">
    <text evidence="1">The sequence shown here is derived from an EMBL/GenBank/DDBJ whole genome shotgun (WGS) entry which is preliminary data.</text>
</comment>
<gene>
    <name evidence="1" type="ORF">LCGC14_2141380</name>
</gene>
<proteinExistence type="predicted"/>
<accession>A0A0F9EKL3</accession>
<dbReference type="EMBL" id="LAZR01027090">
    <property type="protein sequence ID" value="KKL66796.1"/>
    <property type="molecule type" value="Genomic_DNA"/>
</dbReference>
<name>A0A0F9EKL3_9ZZZZ</name>
<feature type="non-terminal residue" evidence="1">
    <location>
        <position position="1"/>
    </location>
</feature>
<dbReference type="AlphaFoldDB" id="A0A0F9EKL3"/>
<sequence length="31" mass="3485">AHQAQFDPKENFLLEIISLALDTNADIRSTL</sequence>
<reference evidence="1" key="1">
    <citation type="journal article" date="2015" name="Nature">
        <title>Complex archaea that bridge the gap between prokaryotes and eukaryotes.</title>
        <authorList>
            <person name="Spang A."/>
            <person name="Saw J.H."/>
            <person name="Jorgensen S.L."/>
            <person name="Zaremba-Niedzwiedzka K."/>
            <person name="Martijn J."/>
            <person name="Lind A.E."/>
            <person name="van Eijk R."/>
            <person name="Schleper C."/>
            <person name="Guy L."/>
            <person name="Ettema T.J."/>
        </authorList>
    </citation>
    <scope>NUCLEOTIDE SEQUENCE</scope>
</reference>
<evidence type="ECO:0000313" key="1">
    <source>
        <dbReference type="EMBL" id="KKL66796.1"/>
    </source>
</evidence>
<protein>
    <submittedName>
        <fullName evidence="1">Uncharacterized protein</fullName>
    </submittedName>
</protein>
<organism evidence="1">
    <name type="scientific">marine sediment metagenome</name>
    <dbReference type="NCBI Taxonomy" id="412755"/>
    <lineage>
        <taxon>unclassified sequences</taxon>
        <taxon>metagenomes</taxon>
        <taxon>ecological metagenomes</taxon>
    </lineage>
</organism>